<evidence type="ECO:0000256" key="3">
    <source>
        <dbReference type="PROSITE-ProRule" id="PRU00221"/>
    </source>
</evidence>
<reference evidence="4 5" key="1">
    <citation type="journal article" date="2013" name="Fungal Biol.">
        <title>Analysis of microsatellite markers in the genome of the plant pathogen Ceratocystis fimbriata.</title>
        <authorList>
            <person name="Simpson M.C."/>
            <person name="Wilken P.M."/>
            <person name="Coetzee M.P."/>
            <person name="Wingfield M.J."/>
            <person name="Wingfield B.D."/>
        </authorList>
    </citation>
    <scope>NUCLEOTIDE SEQUENCE [LARGE SCALE GENOMIC DNA]</scope>
    <source>
        <strain evidence="4 5">CBS 114723</strain>
    </source>
</reference>
<dbReference type="SMART" id="SM00320">
    <property type="entry name" value="WD40"/>
    <property type="match status" value="5"/>
</dbReference>
<dbReference type="Proteomes" id="UP000222788">
    <property type="component" value="Unassembled WGS sequence"/>
</dbReference>
<dbReference type="PROSITE" id="PS00678">
    <property type="entry name" value="WD_REPEATS_1"/>
    <property type="match status" value="1"/>
</dbReference>
<name>A0A2C5WXL8_9PEZI</name>
<protein>
    <submittedName>
        <fullName evidence="4">F-box/WD repeat-containing protein 7</fullName>
    </submittedName>
</protein>
<dbReference type="PROSITE" id="PS50082">
    <property type="entry name" value="WD_REPEATS_2"/>
    <property type="match status" value="3"/>
</dbReference>
<organism evidence="4 5">
    <name type="scientific">Ceratocystis fimbriata CBS 114723</name>
    <dbReference type="NCBI Taxonomy" id="1035309"/>
    <lineage>
        <taxon>Eukaryota</taxon>
        <taxon>Fungi</taxon>
        <taxon>Dikarya</taxon>
        <taxon>Ascomycota</taxon>
        <taxon>Pezizomycotina</taxon>
        <taxon>Sordariomycetes</taxon>
        <taxon>Hypocreomycetidae</taxon>
        <taxon>Microascales</taxon>
        <taxon>Ceratocystidaceae</taxon>
        <taxon>Ceratocystis</taxon>
    </lineage>
</organism>
<dbReference type="Gene3D" id="2.130.10.10">
    <property type="entry name" value="YVTN repeat-like/Quinoprotein amine dehydrogenase"/>
    <property type="match status" value="2"/>
</dbReference>
<dbReference type="GO" id="GO:0000209">
    <property type="term" value="P:protein polyubiquitination"/>
    <property type="evidence" value="ECO:0007669"/>
    <property type="project" value="TreeGrafter"/>
</dbReference>
<keyword evidence="1 3" id="KW-0853">WD repeat</keyword>
<dbReference type="PANTHER" id="PTHR22847">
    <property type="entry name" value="WD40 REPEAT PROTEIN"/>
    <property type="match status" value="1"/>
</dbReference>
<dbReference type="GO" id="GO:0043130">
    <property type="term" value="F:ubiquitin binding"/>
    <property type="evidence" value="ECO:0007669"/>
    <property type="project" value="TreeGrafter"/>
</dbReference>
<dbReference type="InterPro" id="IPR001680">
    <property type="entry name" value="WD40_rpt"/>
</dbReference>
<dbReference type="GO" id="GO:0043224">
    <property type="term" value="C:nuclear SCF ubiquitin ligase complex"/>
    <property type="evidence" value="ECO:0007669"/>
    <property type="project" value="TreeGrafter"/>
</dbReference>
<dbReference type="InterPro" id="IPR019775">
    <property type="entry name" value="WD40_repeat_CS"/>
</dbReference>
<dbReference type="InterPro" id="IPR015943">
    <property type="entry name" value="WD40/YVTN_repeat-like_dom_sf"/>
</dbReference>
<sequence length="397" mass="43495">MSMTTNTDNFFQTDATHAKNARQLAKSSNVFGNPIKLKSKVLALISDPSAPFSSVFVAESVSKVRRVDLETGSVSKSYSGPTAPVTCIAATKTIIAAGSWDKAIYQWDISTSKPVGKPLLGHTDFVKALTWAKIDGVDVLVSGGADRKLIVWNAQTGAQLHTIQDSAVAMGSLQHLVVDPVLTTASEAVVVSAGSDPHIRRWRIRLTSYEKIREQHHGTANSEERPTICVHETGVYRLHFATASGDDELDLWTASADGTAKCLSRTRNFTPDDVITHGDHVRAVAVTELWVITAGRDEDIKIWDKASGKLAYVLYGHYDEVTDLLLITDPRDLSQKVCSTSIDGTVRVWPLKRKELDQLVEEMHKDITAEAAEENQEENELLTAEEEAELAALMEDD</sequence>
<keyword evidence="2" id="KW-0677">Repeat</keyword>
<dbReference type="InterPro" id="IPR020472">
    <property type="entry name" value="WD40_PAC1"/>
</dbReference>
<proteinExistence type="predicted"/>
<keyword evidence="5" id="KW-1185">Reference proteome</keyword>
<dbReference type="PRINTS" id="PR00320">
    <property type="entry name" value="GPROTEINBRPT"/>
</dbReference>
<dbReference type="EMBL" id="APWK03000114">
    <property type="protein sequence ID" value="PHH50757.1"/>
    <property type="molecule type" value="Genomic_DNA"/>
</dbReference>
<feature type="repeat" description="WD" evidence="3">
    <location>
        <begin position="119"/>
        <end position="162"/>
    </location>
</feature>
<comment type="caution">
    <text evidence="4">The sequence shown here is derived from an EMBL/GenBank/DDBJ whole genome shotgun (WGS) entry which is preliminary data.</text>
</comment>
<feature type="repeat" description="WD" evidence="3">
    <location>
        <begin position="274"/>
        <end position="313"/>
    </location>
</feature>
<feature type="repeat" description="WD" evidence="3">
    <location>
        <begin position="314"/>
        <end position="359"/>
    </location>
</feature>
<dbReference type="SUPFAM" id="SSF50978">
    <property type="entry name" value="WD40 repeat-like"/>
    <property type="match status" value="1"/>
</dbReference>
<evidence type="ECO:0000256" key="1">
    <source>
        <dbReference type="ARBA" id="ARBA00022574"/>
    </source>
</evidence>
<dbReference type="PANTHER" id="PTHR22847:SF681">
    <property type="entry name" value="F-BOX PROTEIN MET30"/>
    <property type="match status" value="1"/>
</dbReference>
<dbReference type="AlphaFoldDB" id="A0A2C5WXL8"/>
<reference evidence="4 5" key="2">
    <citation type="journal article" date="2013" name="IMA Fungus">
        <title>IMA Genome-F 1: Ceratocystis fimbriata: Draft nuclear genome sequence for the plant pathogen, Ceratocystis fimbriata.</title>
        <authorList>
            <person name="Wilken P.M."/>
            <person name="Steenkamp E.T."/>
            <person name="Wingfield M.J."/>
            <person name="de Beer Z.W."/>
            <person name="Wingfield B.D."/>
        </authorList>
    </citation>
    <scope>NUCLEOTIDE SEQUENCE [LARGE SCALE GENOMIC DNA]</scope>
    <source>
        <strain evidence="4 5">CBS 114723</strain>
    </source>
</reference>
<accession>A0A2C5WXL8</accession>
<dbReference type="OrthoDB" id="6262491at2759"/>
<evidence type="ECO:0000313" key="4">
    <source>
        <dbReference type="EMBL" id="PHH50757.1"/>
    </source>
</evidence>
<dbReference type="Pfam" id="PF00400">
    <property type="entry name" value="WD40"/>
    <property type="match status" value="4"/>
</dbReference>
<evidence type="ECO:0000313" key="5">
    <source>
        <dbReference type="Proteomes" id="UP000222788"/>
    </source>
</evidence>
<dbReference type="STRING" id="1035309.A0A2C5WXL8"/>
<dbReference type="InterPro" id="IPR036322">
    <property type="entry name" value="WD40_repeat_dom_sf"/>
</dbReference>
<evidence type="ECO:0000256" key="2">
    <source>
        <dbReference type="ARBA" id="ARBA00022737"/>
    </source>
</evidence>
<gene>
    <name evidence="4" type="primary">Fbxw7</name>
    <name evidence="4" type="ORF">CFIMG_004766RA</name>
</gene>